<proteinExistence type="predicted"/>
<dbReference type="AlphaFoldDB" id="A0AA88MK73"/>
<dbReference type="EMBL" id="JAUPFM010000011">
    <property type="protein sequence ID" value="KAK2837387.1"/>
    <property type="molecule type" value="Genomic_DNA"/>
</dbReference>
<reference evidence="1" key="1">
    <citation type="submission" date="2023-07" db="EMBL/GenBank/DDBJ databases">
        <title>Chromosome-level Genome Assembly of Striped Snakehead (Channa striata).</title>
        <authorList>
            <person name="Liu H."/>
        </authorList>
    </citation>
    <scope>NUCLEOTIDE SEQUENCE</scope>
    <source>
        <strain evidence="1">Gz</strain>
        <tissue evidence="1">Muscle</tissue>
    </source>
</reference>
<comment type="caution">
    <text evidence="1">The sequence shown here is derived from an EMBL/GenBank/DDBJ whole genome shotgun (WGS) entry which is preliminary data.</text>
</comment>
<sequence>MKSLSISMRPPVQDSSSRYYVPSGLNTFSDVEQISINPAVSSGILTKREHRTKPDAPHLVNQSTVLGQSVGPPSLVHLDNQFTVLKELESLLTSLPV</sequence>
<name>A0AA88MK73_CHASR</name>
<dbReference type="Proteomes" id="UP001187415">
    <property type="component" value="Unassembled WGS sequence"/>
</dbReference>
<organism evidence="1 2">
    <name type="scientific">Channa striata</name>
    <name type="common">Snakehead murrel</name>
    <name type="synonym">Ophicephalus striatus</name>
    <dbReference type="NCBI Taxonomy" id="64152"/>
    <lineage>
        <taxon>Eukaryota</taxon>
        <taxon>Metazoa</taxon>
        <taxon>Chordata</taxon>
        <taxon>Craniata</taxon>
        <taxon>Vertebrata</taxon>
        <taxon>Euteleostomi</taxon>
        <taxon>Actinopterygii</taxon>
        <taxon>Neopterygii</taxon>
        <taxon>Teleostei</taxon>
        <taxon>Neoteleostei</taxon>
        <taxon>Acanthomorphata</taxon>
        <taxon>Anabantaria</taxon>
        <taxon>Anabantiformes</taxon>
        <taxon>Channoidei</taxon>
        <taxon>Channidae</taxon>
        <taxon>Channa</taxon>
    </lineage>
</organism>
<keyword evidence="2" id="KW-1185">Reference proteome</keyword>
<evidence type="ECO:0000313" key="2">
    <source>
        <dbReference type="Proteomes" id="UP001187415"/>
    </source>
</evidence>
<accession>A0AA88MK73</accession>
<gene>
    <name evidence="1" type="ORF">Q5P01_014599</name>
</gene>
<protein>
    <submittedName>
        <fullName evidence="1">Uncharacterized protein</fullName>
    </submittedName>
</protein>
<evidence type="ECO:0000313" key="1">
    <source>
        <dbReference type="EMBL" id="KAK2837387.1"/>
    </source>
</evidence>